<reference evidence="3" key="1">
    <citation type="journal article" date="2020" name="mSystems">
        <title>Genome- and Community-Level Interaction Insights into Carbon Utilization and Element Cycling Functions of Hydrothermarchaeota in Hydrothermal Sediment.</title>
        <authorList>
            <person name="Zhou Z."/>
            <person name="Liu Y."/>
            <person name="Xu W."/>
            <person name="Pan J."/>
            <person name="Luo Z.H."/>
            <person name="Li M."/>
        </authorList>
    </citation>
    <scope>NUCLEOTIDE SEQUENCE [LARGE SCALE GENOMIC DNA]</scope>
    <source>
        <strain evidence="3">HyVt-456</strain>
    </source>
</reference>
<feature type="compositionally biased region" description="Basic and acidic residues" evidence="1">
    <location>
        <begin position="79"/>
        <end position="113"/>
    </location>
</feature>
<dbReference type="AlphaFoldDB" id="A0A7V1LYI4"/>
<protein>
    <recommendedName>
        <fullName evidence="4">Tetratricopeptide repeat protein</fullName>
    </recommendedName>
</protein>
<feature type="signal peptide" evidence="2">
    <location>
        <begin position="1"/>
        <end position="21"/>
    </location>
</feature>
<accession>A0A7V1LYI4</accession>
<proteinExistence type="predicted"/>
<evidence type="ECO:0000256" key="1">
    <source>
        <dbReference type="SAM" id="MobiDB-lite"/>
    </source>
</evidence>
<keyword evidence="2" id="KW-0732">Signal</keyword>
<evidence type="ECO:0000313" key="3">
    <source>
        <dbReference type="EMBL" id="HED09914.1"/>
    </source>
</evidence>
<gene>
    <name evidence="3" type="ORF">ENJ10_04445</name>
</gene>
<dbReference type="Proteomes" id="UP000886005">
    <property type="component" value="Unassembled WGS sequence"/>
</dbReference>
<comment type="caution">
    <text evidence="3">The sequence shown here is derived from an EMBL/GenBank/DDBJ whole genome shotgun (WGS) entry which is preliminary data.</text>
</comment>
<organism evidence="3">
    <name type="scientific">Caldithrix abyssi</name>
    <dbReference type="NCBI Taxonomy" id="187145"/>
    <lineage>
        <taxon>Bacteria</taxon>
        <taxon>Pseudomonadati</taxon>
        <taxon>Calditrichota</taxon>
        <taxon>Calditrichia</taxon>
        <taxon>Calditrichales</taxon>
        <taxon>Calditrichaceae</taxon>
        <taxon>Caldithrix</taxon>
    </lineage>
</organism>
<dbReference type="EMBL" id="DRLD01000118">
    <property type="protein sequence ID" value="HED09914.1"/>
    <property type="molecule type" value="Genomic_DNA"/>
</dbReference>
<name>A0A7V1LYI4_CALAY</name>
<sequence length="174" mass="20311">MKKIMMLIGLTLIFWAPPLKASVFDEAAKLYIDGKMNQARQLIELGLKQNPGDEKLRALLEKIKEQKEKDKQNSSSQDKSGKNDDKKDQDKQKQDQKDKDKDKSKEERQKQQDEQQQPQKGDEQKEQQASGQKQKISREEAQRILNALRESEKEAQKKKPPIKVPARRKTDKDW</sequence>
<feature type="chain" id="PRO_5031288377" description="Tetratricopeptide repeat protein" evidence="2">
    <location>
        <begin position="22"/>
        <end position="174"/>
    </location>
</feature>
<feature type="compositionally biased region" description="Basic residues" evidence="1">
    <location>
        <begin position="158"/>
        <end position="167"/>
    </location>
</feature>
<evidence type="ECO:0000256" key="2">
    <source>
        <dbReference type="SAM" id="SignalP"/>
    </source>
</evidence>
<evidence type="ECO:0008006" key="4">
    <source>
        <dbReference type="Google" id="ProtNLM"/>
    </source>
</evidence>
<feature type="region of interest" description="Disordered" evidence="1">
    <location>
        <begin position="60"/>
        <end position="174"/>
    </location>
</feature>
<feature type="compositionally biased region" description="Basic and acidic residues" evidence="1">
    <location>
        <begin position="60"/>
        <end position="72"/>
    </location>
</feature>